<sequence>MRRTAGSLVHNSVIASADTYAEAQVTVDHLLSYGMTRDSLCIVGTDLRLAERPPAVSTARLARNGATLGGGVGLLAAVFVTLVAETSMTGLAVVLWGVLYGVLIGALAGFFRGLVRNRPESVTTEVVPTRYEVRCPLDELSVAAALLPSQPSVETPPVRRAEPDDDQRHGLTDAA</sequence>
<keyword evidence="2" id="KW-1133">Transmembrane helix</keyword>
<name>D2Q1W8_KRIFD</name>
<gene>
    <name evidence="4" type="ordered locus">Kfla_4898</name>
</gene>
<evidence type="ECO:0000256" key="2">
    <source>
        <dbReference type="SAM" id="Phobius"/>
    </source>
</evidence>
<keyword evidence="5" id="KW-1185">Reference proteome</keyword>
<feature type="region of interest" description="Disordered" evidence="1">
    <location>
        <begin position="148"/>
        <end position="175"/>
    </location>
</feature>
<feature type="domain" description="General stress protein 17M-like" evidence="3">
    <location>
        <begin position="13"/>
        <end position="79"/>
    </location>
</feature>
<dbReference type="EMBL" id="CP001736">
    <property type="protein sequence ID" value="ADB33914.1"/>
    <property type="molecule type" value="Genomic_DNA"/>
</dbReference>
<organism evidence="4 5">
    <name type="scientific">Kribbella flavida (strain DSM 17836 / JCM 10339 / NBRC 14399)</name>
    <dbReference type="NCBI Taxonomy" id="479435"/>
    <lineage>
        <taxon>Bacteria</taxon>
        <taxon>Bacillati</taxon>
        <taxon>Actinomycetota</taxon>
        <taxon>Actinomycetes</taxon>
        <taxon>Propionibacteriales</taxon>
        <taxon>Kribbellaceae</taxon>
        <taxon>Kribbella</taxon>
    </lineage>
</organism>
<dbReference type="HOGENOM" id="CLU_1530584_0_0_11"/>
<keyword evidence="2" id="KW-0472">Membrane</keyword>
<proteinExistence type="predicted"/>
<dbReference type="KEGG" id="kfl:Kfla_4898"/>
<keyword evidence="2" id="KW-0812">Transmembrane</keyword>
<dbReference type="Proteomes" id="UP000007967">
    <property type="component" value="Chromosome"/>
</dbReference>
<feature type="transmembrane region" description="Helical" evidence="2">
    <location>
        <begin position="66"/>
        <end position="84"/>
    </location>
</feature>
<evidence type="ECO:0000313" key="4">
    <source>
        <dbReference type="EMBL" id="ADB33914.1"/>
    </source>
</evidence>
<dbReference type="AlphaFoldDB" id="D2Q1W8"/>
<feature type="transmembrane region" description="Helical" evidence="2">
    <location>
        <begin position="90"/>
        <end position="111"/>
    </location>
</feature>
<reference evidence="4 5" key="2">
    <citation type="journal article" date="2010" name="Stand. Genomic Sci.">
        <title>Complete genome sequence of Kribbella flavida type strain (IFO 14399).</title>
        <authorList>
            <person name="Pukall R."/>
            <person name="Lapidus A."/>
            <person name="Glavina Del Rio T."/>
            <person name="Copeland A."/>
            <person name="Tice H."/>
            <person name="Cheng J.-F."/>
            <person name="Lucas S."/>
            <person name="Chen F."/>
            <person name="Nolan M."/>
            <person name="LaButti K."/>
            <person name="Pati A."/>
            <person name="Ivanova N."/>
            <person name="Mavrommatis K."/>
            <person name="Mikhailova N."/>
            <person name="Pitluck S."/>
            <person name="Bruce D."/>
            <person name="Goodwin L."/>
            <person name="Land M."/>
            <person name="Hauser L."/>
            <person name="Chang Y.-J."/>
            <person name="Jeffries C.D."/>
            <person name="Chen A."/>
            <person name="Palaniappan K."/>
            <person name="Chain P."/>
            <person name="Rohde M."/>
            <person name="Goeker M."/>
            <person name="Bristow J."/>
            <person name="Eisen J.A."/>
            <person name="Markowitz V."/>
            <person name="Hugenholtz P."/>
            <person name="Kyrpides N.C."/>
            <person name="Klenk H.-P."/>
            <person name="Brettin T."/>
        </authorList>
    </citation>
    <scope>NUCLEOTIDE SEQUENCE [LARGE SCALE GENOMIC DNA]</scope>
    <source>
        <strain evidence="5">DSM 17836 / JCM 10339 / NBRC 14399</strain>
    </source>
</reference>
<evidence type="ECO:0000256" key="1">
    <source>
        <dbReference type="SAM" id="MobiDB-lite"/>
    </source>
</evidence>
<dbReference type="Pfam" id="PF11181">
    <property type="entry name" value="YflT"/>
    <property type="match status" value="1"/>
</dbReference>
<protein>
    <recommendedName>
        <fullName evidence="3">General stress protein 17M-like domain-containing protein</fullName>
    </recommendedName>
</protein>
<evidence type="ECO:0000259" key="3">
    <source>
        <dbReference type="Pfam" id="PF11181"/>
    </source>
</evidence>
<reference evidence="5" key="1">
    <citation type="submission" date="2009-09" db="EMBL/GenBank/DDBJ databases">
        <title>The complete genome of Kribbella flavida DSM 17836.</title>
        <authorList>
            <consortium name="US DOE Joint Genome Institute (JGI-PGF)"/>
            <person name="Lucas S."/>
            <person name="Copeland A."/>
            <person name="Lapidus A."/>
            <person name="Glavina del Rio T."/>
            <person name="Dalin E."/>
            <person name="Tice H."/>
            <person name="Bruce D."/>
            <person name="Goodwin L."/>
            <person name="Pitluck S."/>
            <person name="Kyrpides N."/>
            <person name="Mavromatis K."/>
            <person name="Ivanova N."/>
            <person name="Saunders E."/>
            <person name="Brettin T."/>
            <person name="Detter J.C."/>
            <person name="Han C."/>
            <person name="Larimer F."/>
            <person name="Land M."/>
            <person name="Hauser L."/>
            <person name="Markowitz V."/>
            <person name="Cheng J.-F."/>
            <person name="Hugenholtz P."/>
            <person name="Woyke T."/>
            <person name="Wu D."/>
            <person name="Pukall R."/>
            <person name="Klenk H.-P."/>
            <person name="Eisen J.A."/>
        </authorList>
    </citation>
    <scope>NUCLEOTIDE SEQUENCE [LARGE SCALE GENOMIC DNA]</scope>
    <source>
        <strain evidence="5">DSM 17836 / JCM 10339 / NBRC 14399</strain>
    </source>
</reference>
<dbReference type="STRING" id="479435.Kfla_4898"/>
<evidence type="ECO:0000313" key="5">
    <source>
        <dbReference type="Proteomes" id="UP000007967"/>
    </source>
</evidence>
<dbReference type="InterPro" id="IPR025889">
    <property type="entry name" value="GSP17M-like_dom"/>
</dbReference>
<accession>D2Q1W8</accession>
<feature type="compositionally biased region" description="Basic and acidic residues" evidence="1">
    <location>
        <begin position="157"/>
        <end position="175"/>
    </location>
</feature>